<comment type="caution">
    <text evidence="2">The sequence shown here is derived from an EMBL/GenBank/DDBJ whole genome shotgun (WGS) entry which is preliminary data.</text>
</comment>
<evidence type="ECO:0008006" key="4">
    <source>
        <dbReference type="Google" id="ProtNLM"/>
    </source>
</evidence>
<evidence type="ECO:0000256" key="1">
    <source>
        <dbReference type="SAM" id="Phobius"/>
    </source>
</evidence>
<feature type="transmembrane region" description="Helical" evidence="1">
    <location>
        <begin position="6"/>
        <end position="24"/>
    </location>
</feature>
<gene>
    <name evidence="2" type="ORF">EDD26_2181</name>
</gene>
<keyword evidence="1" id="KW-1133">Transmembrane helix</keyword>
<name>A0A3N2AUT1_9MICO</name>
<dbReference type="AlphaFoldDB" id="A0A3N2AUT1"/>
<protein>
    <recommendedName>
        <fullName evidence="4">DoxX-like protein</fullName>
    </recommendedName>
</protein>
<dbReference type="EMBL" id="RKHJ01000001">
    <property type="protein sequence ID" value="ROR66786.1"/>
    <property type="molecule type" value="Genomic_DNA"/>
</dbReference>
<feature type="transmembrane region" description="Helical" evidence="1">
    <location>
        <begin position="59"/>
        <end position="79"/>
    </location>
</feature>
<keyword evidence="1" id="KW-0472">Membrane</keyword>
<proteinExistence type="predicted"/>
<dbReference type="RefSeq" id="WP_123697731.1">
    <property type="nucleotide sequence ID" value="NZ_RKHJ01000001.1"/>
</dbReference>
<dbReference type="Proteomes" id="UP000275456">
    <property type="component" value="Unassembled WGS sequence"/>
</dbReference>
<organism evidence="2 3">
    <name type="scientific">Agrococcus jenensis</name>
    <dbReference type="NCBI Taxonomy" id="46353"/>
    <lineage>
        <taxon>Bacteria</taxon>
        <taxon>Bacillati</taxon>
        <taxon>Actinomycetota</taxon>
        <taxon>Actinomycetes</taxon>
        <taxon>Micrococcales</taxon>
        <taxon>Microbacteriaceae</taxon>
        <taxon>Agrococcus</taxon>
    </lineage>
</organism>
<evidence type="ECO:0000313" key="3">
    <source>
        <dbReference type="Proteomes" id="UP000275456"/>
    </source>
</evidence>
<sequence length="137" mass="14338">MDAIAIAQLVLRVLLAAAFVAFGLSHRWWRVQKTLIETVIPSALIGAADGAAASRRAMAIANGLLAASVIGGLALLAPWELVRLSAGIALAALVLTVAVVRFLDSRAFWSEPAFRGELVLDWTVSAAVPALIVISVL</sequence>
<reference evidence="2 3" key="1">
    <citation type="submission" date="2018-11" db="EMBL/GenBank/DDBJ databases">
        <title>Sequencing the genomes of 1000 actinobacteria strains.</title>
        <authorList>
            <person name="Klenk H.-P."/>
        </authorList>
    </citation>
    <scope>NUCLEOTIDE SEQUENCE [LARGE SCALE GENOMIC DNA]</scope>
    <source>
        <strain evidence="2 3">DSM 9580</strain>
    </source>
</reference>
<evidence type="ECO:0000313" key="2">
    <source>
        <dbReference type="EMBL" id="ROR66786.1"/>
    </source>
</evidence>
<keyword evidence="3" id="KW-1185">Reference proteome</keyword>
<accession>A0A3N2AUT1</accession>
<feature type="transmembrane region" description="Helical" evidence="1">
    <location>
        <begin position="85"/>
        <end position="104"/>
    </location>
</feature>
<keyword evidence="1" id="KW-0812">Transmembrane</keyword>